<dbReference type="GeneID" id="107070207"/>
<keyword evidence="1" id="KW-1185">Reference proteome</keyword>
<accession>A0ABM1ITX8</accession>
<name>A0ABM1ITX8_POLDO</name>
<evidence type="ECO:0000313" key="2">
    <source>
        <dbReference type="RefSeq" id="XP_015183665.1"/>
    </source>
</evidence>
<dbReference type="PANTHER" id="PTHR47771:SF14">
    <property type="entry name" value="RH73259P"/>
    <property type="match status" value="1"/>
</dbReference>
<protein>
    <submittedName>
        <fullName evidence="2">Anther-specific proline-rich protein APG-like isoform X1</fullName>
    </submittedName>
</protein>
<dbReference type="Proteomes" id="UP000694924">
    <property type="component" value="Unplaced"/>
</dbReference>
<organism evidence="1 2">
    <name type="scientific">Polistes dominula</name>
    <name type="common">European paper wasp</name>
    <name type="synonym">Vespa dominula</name>
    <dbReference type="NCBI Taxonomy" id="743375"/>
    <lineage>
        <taxon>Eukaryota</taxon>
        <taxon>Metazoa</taxon>
        <taxon>Ecdysozoa</taxon>
        <taxon>Arthropoda</taxon>
        <taxon>Hexapoda</taxon>
        <taxon>Insecta</taxon>
        <taxon>Pterygota</taxon>
        <taxon>Neoptera</taxon>
        <taxon>Endopterygota</taxon>
        <taxon>Hymenoptera</taxon>
        <taxon>Apocrita</taxon>
        <taxon>Aculeata</taxon>
        <taxon>Vespoidea</taxon>
        <taxon>Vespidae</taxon>
        <taxon>Polistinae</taxon>
        <taxon>Polistini</taxon>
        <taxon>Polistes</taxon>
    </lineage>
</organism>
<evidence type="ECO:0000313" key="1">
    <source>
        <dbReference type="Proteomes" id="UP000694924"/>
    </source>
</evidence>
<reference evidence="2" key="1">
    <citation type="submission" date="2025-08" db="UniProtKB">
        <authorList>
            <consortium name="RefSeq"/>
        </authorList>
    </citation>
    <scope>IDENTIFICATION</scope>
    <source>
        <tissue evidence="2">Whole body</tissue>
    </source>
</reference>
<gene>
    <name evidence="2" type="primary">LOC107070207</name>
</gene>
<proteinExistence type="predicted"/>
<sequence>MIDMTMRSTKTTCILLPVAMFYKYLWGSQYRIKHSFSSALVTVTRYYQLLPEIMKFIYYTLEISVLLTVGMAITVEKRDNNSPEVSKRHNKRGLVGLGYGFQQDHPEQVGQIYGHPEPAPIYEEPHPDNLHHVPGHFEPAPALHSAPFLAHPVGAAPLPVPVPAPVPALPAPVPVPVPVTKTVAVPVPVPVDRAVAVPVAVPVPKPYPVHVEKIVHVDRPIPVPVEKTIHVPVDRPVAVPVPVPKPYPVAYEKLVHVDRPYPVHVAVPYQVPKPYPVPVAVHARYKWHGW</sequence>
<dbReference type="RefSeq" id="XP_015183665.1">
    <property type="nucleotide sequence ID" value="XM_015328179.1"/>
</dbReference>
<dbReference type="PANTHER" id="PTHR47771">
    <property type="entry name" value="LD27203P-RELATED"/>
    <property type="match status" value="1"/>
</dbReference>